<reference evidence="1" key="1">
    <citation type="journal article" date="2009" name="PLoS Genet.">
        <title>Sequencing, mapping, and analysis of 27,455 maize full-length cDNAs.</title>
        <authorList>
            <person name="Soderlund C."/>
            <person name="Descour A."/>
            <person name="Kudrna D."/>
            <person name="Bomhoff M."/>
            <person name="Boyd L."/>
            <person name="Currie J."/>
            <person name="Angelova A."/>
            <person name="Collura K."/>
            <person name="Wissotski M."/>
            <person name="Ashley E."/>
            <person name="Morrow D."/>
            <person name="Fernandes J."/>
            <person name="Walbot V."/>
            <person name="Yu Y."/>
        </authorList>
    </citation>
    <scope>NUCLEOTIDE SEQUENCE</scope>
    <source>
        <strain evidence="1">B73</strain>
    </source>
</reference>
<dbReference type="EMBL" id="BT084691">
    <property type="protein sequence ID" value="ACR35044.1"/>
    <property type="molecule type" value="mRNA"/>
</dbReference>
<organism evidence="1">
    <name type="scientific">Zea mays</name>
    <name type="common">Maize</name>
    <dbReference type="NCBI Taxonomy" id="4577"/>
    <lineage>
        <taxon>Eukaryota</taxon>
        <taxon>Viridiplantae</taxon>
        <taxon>Streptophyta</taxon>
        <taxon>Embryophyta</taxon>
        <taxon>Tracheophyta</taxon>
        <taxon>Spermatophyta</taxon>
        <taxon>Magnoliopsida</taxon>
        <taxon>Liliopsida</taxon>
        <taxon>Poales</taxon>
        <taxon>Poaceae</taxon>
        <taxon>PACMAD clade</taxon>
        <taxon>Panicoideae</taxon>
        <taxon>Andropogonodae</taxon>
        <taxon>Andropogoneae</taxon>
        <taxon>Tripsacinae</taxon>
        <taxon>Zea</taxon>
    </lineage>
</organism>
<dbReference type="AlphaFoldDB" id="C4J1J4"/>
<protein>
    <submittedName>
        <fullName evidence="1">Uncharacterized protein</fullName>
    </submittedName>
</protein>
<accession>C4J1J4</accession>
<reference evidence="1" key="2">
    <citation type="submission" date="2012-06" db="EMBL/GenBank/DDBJ databases">
        <authorList>
            <person name="Yu Y."/>
            <person name="Currie J."/>
            <person name="Lomeli R."/>
            <person name="Angelova A."/>
            <person name="Collura K."/>
            <person name="Wissotski M."/>
            <person name="Campos D."/>
            <person name="Kudrna D."/>
            <person name="Golser W."/>
            <person name="Ashely E."/>
            <person name="Descour A."/>
            <person name="Fernandes J."/>
            <person name="Soderlund C."/>
            <person name="Walbot V."/>
        </authorList>
    </citation>
    <scope>NUCLEOTIDE SEQUENCE</scope>
    <source>
        <strain evidence="1">B73</strain>
    </source>
</reference>
<sequence>MDTIYGRETQGPKRDLMTLQSTSLSPHPPLQWKAQVETEKGVRTELSFWAAVLKHGI</sequence>
<evidence type="ECO:0000313" key="1">
    <source>
        <dbReference type="EMBL" id="ACR35044.1"/>
    </source>
</evidence>
<name>C4J1J4_MAIZE</name>
<proteinExistence type="evidence at transcript level"/>